<feature type="region of interest" description="Disordered" evidence="1">
    <location>
        <begin position="1"/>
        <end position="30"/>
    </location>
</feature>
<comment type="caution">
    <text evidence="2">The sequence shown here is derived from an EMBL/GenBank/DDBJ whole genome shotgun (WGS) entry which is preliminary data.</text>
</comment>
<dbReference type="Proteomes" id="UP000604046">
    <property type="component" value="Unassembled WGS sequence"/>
</dbReference>
<keyword evidence="3" id="KW-1185">Reference proteome</keyword>
<sequence>MVEKAGKSHDLMSIGRQLSDASNIPKPHCSDKAQELVGKIEELILPADYAAKVGARTDLRTESLLGLRKREISGLDLV</sequence>
<protein>
    <submittedName>
        <fullName evidence="2">Uncharacterized protein</fullName>
    </submittedName>
</protein>
<evidence type="ECO:0000313" key="2">
    <source>
        <dbReference type="EMBL" id="CAE7024787.1"/>
    </source>
</evidence>
<evidence type="ECO:0000256" key="1">
    <source>
        <dbReference type="SAM" id="MobiDB-lite"/>
    </source>
</evidence>
<accession>A0A812I7Y3</accession>
<dbReference type="AlphaFoldDB" id="A0A812I7Y3"/>
<gene>
    <name evidence="2" type="ORF">SNAT2548_LOCUS3118</name>
</gene>
<name>A0A812I7Y3_9DINO</name>
<reference evidence="2" key="1">
    <citation type="submission" date="2021-02" db="EMBL/GenBank/DDBJ databases">
        <authorList>
            <person name="Dougan E. K."/>
            <person name="Rhodes N."/>
            <person name="Thang M."/>
            <person name="Chan C."/>
        </authorList>
    </citation>
    <scope>NUCLEOTIDE SEQUENCE</scope>
</reference>
<dbReference type="EMBL" id="CAJNDS010000191">
    <property type="protein sequence ID" value="CAE7024787.1"/>
    <property type="molecule type" value="Genomic_DNA"/>
</dbReference>
<evidence type="ECO:0000313" key="3">
    <source>
        <dbReference type="Proteomes" id="UP000604046"/>
    </source>
</evidence>
<feature type="compositionally biased region" description="Basic and acidic residues" evidence="1">
    <location>
        <begin position="1"/>
        <end position="10"/>
    </location>
</feature>
<proteinExistence type="predicted"/>
<organism evidence="2 3">
    <name type="scientific">Symbiodinium natans</name>
    <dbReference type="NCBI Taxonomy" id="878477"/>
    <lineage>
        <taxon>Eukaryota</taxon>
        <taxon>Sar</taxon>
        <taxon>Alveolata</taxon>
        <taxon>Dinophyceae</taxon>
        <taxon>Suessiales</taxon>
        <taxon>Symbiodiniaceae</taxon>
        <taxon>Symbiodinium</taxon>
    </lineage>
</organism>